<keyword evidence="5" id="KW-1185">Reference proteome</keyword>
<evidence type="ECO:0000313" key="5">
    <source>
        <dbReference type="Proteomes" id="UP000230750"/>
    </source>
</evidence>
<dbReference type="Proteomes" id="UP000230750">
    <property type="component" value="Unassembled WGS sequence"/>
</dbReference>
<feature type="zinc finger region" description="C3H1-type" evidence="1">
    <location>
        <begin position="122"/>
        <end position="150"/>
    </location>
</feature>
<dbReference type="GO" id="GO:0008270">
    <property type="term" value="F:zinc ion binding"/>
    <property type="evidence" value="ECO:0007669"/>
    <property type="project" value="UniProtKB-KW"/>
</dbReference>
<gene>
    <name evidence="4" type="ORF">BSL78_04426</name>
</gene>
<feature type="region of interest" description="Disordered" evidence="2">
    <location>
        <begin position="199"/>
        <end position="226"/>
    </location>
</feature>
<dbReference type="AlphaFoldDB" id="A0A2G8LEI0"/>
<sequence>MMLKGFPKEKSPNVPGELLPVKLMPKIPKKSSKLISDQAKRLFVHEKESSPPPVTRKLLPNLAFIEFDNVSHPGMPLPTATSEHATGLNGNQKLAAANSGTTSKQASEAGWQLTDINKQVHKIPSGYCFQFAELGKCRYRMGCKFKHVLLKNIPVVEKADVNPSTSRGGLLPQPVPLLQKKLDTPIGVTEEMKRSIAAISPLLPSPEPHEPLGRHQRDPMETFHPLPQPAIDAIQQCSSESSTLQHKLKRRDEENLRDRAQTEEDLGSPKGENWQVSEKEKDDINKVQRNQNSVRNEANADEGFTETSSSGIFDKKYRLVRNNKVNQTDSEEAIGASDPFLEVRRLLKKRRTSDAWNVYRLKVQQDGFPPKLELVKDIISSFPESVSAFKWKDCKEALIEMGRCFEIDTTHQTLKILQQLSNFHEQEVESEDDLLSVAVNIFKDCVPHQQTTQEDTYLLSKLSDQLFKESHWALLSVFVYKQLDKGFMPSLSSLENVIFKYHALNNHNEDLMKLMRKVDEINMQLPVHIYDRVKKCLELSPYPEDCLVILQMKGRFHPLDPIEQSLAVSQSSGPNLQPSLLSVDDNLPEDCSDGGPLSQRNDPPSFYNGTRKAISVTIQKAKDIETLAKIFLTIYERDRIYLSEEPIQTCLSFGIIRISPSKPHLVYRDFVAYIQGDQALDHDGVIYLVSVGREIFMDRWRRKQIDICCHILETLSQMDYDVILTVFVNLSTEKMCGRSPFNSLSCLVECCLRTKTTYMAYKLLLALQNNEWDHTFWDKTTKALAWQQHYEELANQLIMAGHLEECLQLLVRMGKSLCRTRKTPKGRRLTKEAFNSLLARAYERGEVALINRVVPATREFSTLSNEHIHRLVTELVMKRDEESLKEARQIYLEGLEEGTYIRHLIRDDLHEGRIQATCSSGEIYIILCEFFFQSDIYLNKLFATSKNRGEICNIFTLRDADICFRILITAVGTHLESSNIQETEMALDSTILKAVEQLGLLIPDFDTHVETLSLQEKVIIMKMDDIKRWYLSNHPKYRRGGRGGGGRGGEEGREEGYQAGKLVPEYCI</sequence>
<accession>A0A2G8LEI0</accession>
<dbReference type="PROSITE" id="PS50103">
    <property type="entry name" value="ZF_C3H1"/>
    <property type="match status" value="1"/>
</dbReference>
<comment type="caution">
    <text evidence="4">The sequence shown here is derived from an EMBL/GenBank/DDBJ whole genome shotgun (WGS) entry which is preliminary data.</text>
</comment>
<reference evidence="4 5" key="1">
    <citation type="journal article" date="2017" name="PLoS Biol.">
        <title>The sea cucumber genome provides insights into morphological evolution and visceral regeneration.</title>
        <authorList>
            <person name="Zhang X."/>
            <person name="Sun L."/>
            <person name="Yuan J."/>
            <person name="Sun Y."/>
            <person name="Gao Y."/>
            <person name="Zhang L."/>
            <person name="Li S."/>
            <person name="Dai H."/>
            <person name="Hamel J.F."/>
            <person name="Liu C."/>
            <person name="Yu Y."/>
            <person name="Liu S."/>
            <person name="Lin W."/>
            <person name="Guo K."/>
            <person name="Jin S."/>
            <person name="Xu P."/>
            <person name="Storey K.B."/>
            <person name="Huan P."/>
            <person name="Zhang T."/>
            <person name="Zhou Y."/>
            <person name="Zhang J."/>
            <person name="Lin C."/>
            <person name="Li X."/>
            <person name="Xing L."/>
            <person name="Huo D."/>
            <person name="Sun M."/>
            <person name="Wang L."/>
            <person name="Mercier A."/>
            <person name="Li F."/>
            <person name="Yang H."/>
            <person name="Xiang J."/>
        </authorList>
    </citation>
    <scope>NUCLEOTIDE SEQUENCE [LARGE SCALE GENOMIC DNA]</scope>
    <source>
        <strain evidence="4">Shaxun</strain>
        <tissue evidence="4">Muscle</tissue>
    </source>
</reference>
<protein>
    <recommendedName>
        <fullName evidence="3">C3H1-type domain-containing protein</fullName>
    </recommendedName>
</protein>
<proteinExistence type="predicted"/>
<name>A0A2G8LEI0_STIJA</name>
<feature type="region of interest" description="Disordered" evidence="2">
    <location>
        <begin position="238"/>
        <end position="307"/>
    </location>
</feature>
<dbReference type="EMBL" id="MRZV01000106">
    <property type="protein sequence ID" value="PIK58652.1"/>
    <property type="molecule type" value="Genomic_DNA"/>
</dbReference>
<feature type="compositionally biased region" description="Basic and acidic residues" evidence="2">
    <location>
        <begin position="250"/>
        <end position="262"/>
    </location>
</feature>
<keyword evidence="1" id="KW-0863">Zinc-finger</keyword>
<keyword evidence="1" id="KW-0479">Metal-binding</keyword>
<evidence type="ECO:0000256" key="2">
    <source>
        <dbReference type="SAM" id="MobiDB-lite"/>
    </source>
</evidence>
<organism evidence="4 5">
    <name type="scientific">Stichopus japonicus</name>
    <name type="common">Sea cucumber</name>
    <dbReference type="NCBI Taxonomy" id="307972"/>
    <lineage>
        <taxon>Eukaryota</taxon>
        <taxon>Metazoa</taxon>
        <taxon>Echinodermata</taxon>
        <taxon>Eleutherozoa</taxon>
        <taxon>Echinozoa</taxon>
        <taxon>Holothuroidea</taxon>
        <taxon>Aspidochirotacea</taxon>
        <taxon>Aspidochirotida</taxon>
        <taxon>Stichopodidae</taxon>
        <taxon>Apostichopus</taxon>
    </lineage>
</organism>
<evidence type="ECO:0000313" key="4">
    <source>
        <dbReference type="EMBL" id="PIK58652.1"/>
    </source>
</evidence>
<feature type="compositionally biased region" description="Basic and acidic residues" evidence="2">
    <location>
        <begin position="277"/>
        <end position="286"/>
    </location>
</feature>
<dbReference type="OrthoDB" id="10669625at2759"/>
<keyword evidence="1" id="KW-0862">Zinc</keyword>
<feature type="compositionally biased region" description="Polar residues" evidence="2">
    <location>
        <begin position="287"/>
        <end position="296"/>
    </location>
</feature>
<feature type="domain" description="C3H1-type" evidence="3">
    <location>
        <begin position="122"/>
        <end position="150"/>
    </location>
</feature>
<evidence type="ECO:0000259" key="3">
    <source>
        <dbReference type="PROSITE" id="PS50103"/>
    </source>
</evidence>
<dbReference type="InterPro" id="IPR000571">
    <property type="entry name" value="Znf_CCCH"/>
</dbReference>
<feature type="compositionally biased region" description="Basic and acidic residues" evidence="2">
    <location>
        <begin position="207"/>
        <end position="221"/>
    </location>
</feature>
<evidence type="ECO:0000256" key="1">
    <source>
        <dbReference type="PROSITE-ProRule" id="PRU00723"/>
    </source>
</evidence>